<evidence type="ECO:0000313" key="2">
    <source>
        <dbReference type="EMBL" id="CAD6928617.1"/>
    </source>
</evidence>
<accession>A0ABN7IXW7</accession>
<dbReference type="Gene3D" id="1.10.510.10">
    <property type="entry name" value="Transferase(Phosphotransferase) domain 1"/>
    <property type="match status" value="1"/>
</dbReference>
<protein>
    <recommendedName>
        <fullName evidence="4">Protein kinase domain-containing protein</fullName>
    </recommendedName>
</protein>
<dbReference type="EMBL" id="CAJHJG010003236">
    <property type="protein sequence ID" value="CAD6928617.1"/>
    <property type="molecule type" value="Genomic_DNA"/>
</dbReference>
<feature type="compositionally biased region" description="Pro residues" evidence="1">
    <location>
        <begin position="336"/>
        <end position="357"/>
    </location>
</feature>
<feature type="compositionally biased region" description="Low complexity" evidence="1">
    <location>
        <begin position="13"/>
        <end position="31"/>
    </location>
</feature>
<organism evidence="2 3">
    <name type="scientific">Tilletia caries</name>
    <name type="common">wheat bunt fungus</name>
    <dbReference type="NCBI Taxonomy" id="13290"/>
    <lineage>
        <taxon>Eukaryota</taxon>
        <taxon>Fungi</taxon>
        <taxon>Dikarya</taxon>
        <taxon>Basidiomycota</taxon>
        <taxon>Ustilaginomycotina</taxon>
        <taxon>Exobasidiomycetes</taxon>
        <taxon>Tilletiales</taxon>
        <taxon>Tilletiaceae</taxon>
        <taxon>Tilletia</taxon>
    </lineage>
</organism>
<sequence>MFALSRSAANEFGPSTPGAAAVAAAAPSASTSIRPHLVGQQAQELHSTATCTRLLHHHVLSPTPMSPRSTRPPQQAQTPPSSRAPTTNPPPTDTAPPTSPPQPSPNALHTQSEQTTHETEQASPFHHDARDLIRSILKQNPVERLGIRAILSHPWFTRHPMPPLPSLSSFGTSGAESADHNHPPSSYRHPHLSNSAPPSDGGSEVLRERESENRESERSKRRSASSIALSVEGILPPHSASAASATRFVDYVSLLTQLRPTLFSTLVEQRLLFALSMVGVEKKAEEREREKESEAALAAGVVPGASSKDAAEVVASGVGVLGGGGAVPPSGVQRPVSPPLPPTPQTDPMSPPPIPPKDPARHRTDSDHARAAAVATLVSIGSNEGLPKSAQDSFREHLNRLPGASGTAAMAALRQLERDRSLAAVSGVSSASVVGSQS</sequence>
<dbReference type="SUPFAM" id="SSF56112">
    <property type="entry name" value="Protein kinase-like (PK-like)"/>
    <property type="match status" value="1"/>
</dbReference>
<evidence type="ECO:0000313" key="3">
    <source>
        <dbReference type="Proteomes" id="UP000836402"/>
    </source>
</evidence>
<evidence type="ECO:0008006" key="4">
    <source>
        <dbReference type="Google" id="ProtNLM"/>
    </source>
</evidence>
<proteinExistence type="predicted"/>
<feature type="compositionally biased region" description="Basic and acidic residues" evidence="1">
    <location>
        <begin position="205"/>
        <end position="218"/>
    </location>
</feature>
<feature type="compositionally biased region" description="Low complexity" evidence="1">
    <location>
        <begin position="61"/>
        <end position="73"/>
    </location>
</feature>
<feature type="compositionally biased region" description="Polar residues" evidence="1">
    <location>
        <begin position="166"/>
        <end position="175"/>
    </location>
</feature>
<dbReference type="InterPro" id="IPR011009">
    <property type="entry name" value="Kinase-like_dom_sf"/>
</dbReference>
<comment type="caution">
    <text evidence="2">The sequence shown here is derived from an EMBL/GenBank/DDBJ whole genome shotgun (WGS) entry which is preliminary data.</text>
</comment>
<feature type="region of interest" description="Disordered" evidence="1">
    <location>
        <begin position="1"/>
        <end position="31"/>
    </location>
</feature>
<evidence type="ECO:0000256" key="1">
    <source>
        <dbReference type="SAM" id="MobiDB-lite"/>
    </source>
</evidence>
<reference evidence="2" key="1">
    <citation type="submission" date="2020-10" db="EMBL/GenBank/DDBJ databases">
        <authorList>
            <person name="Sedaghatjoo S."/>
        </authorList>
    </citation>
    <scope>NUCLEOTIDE SEQUENCE</scope>
    <source>
        <strain evidence="2">AZH3</strain>
    </source>
</reference>
<feature type="compositionally biased region" description="Low complexity" evidence="1">
    <location>
        <begin position="105"/>
        <end position="114"/>
    </location>
</feature>
<feature type="compositionally biased region" description="Basic and acidic residues" evidence="1">
    <location>
        <begin position="358"/>
        <end position="368"/>
    </location>
</feature>
<feature type="compositionally biased region" description="Polar residues" evidence="1">
    <location>
        <begin position="74"/>
        <end position="83"/>
    </location>
</feature>
<feature type="compositionally biased region" description="Basic and acidic residues" evidence="1">
    <location>
        <begin position="115"/>
        <end position="125"/>
    </location>
</feature>
<feature type="compositionally biased region" description="Pro residues" evidence="1">
    <location>
        <begin position="87"/>
        <end position="104"/>
    </location>
</feature>
<feature type="region of interest" description="Disordered" evidence="1">
    <location>
        <begin position="325"/>
        <end position="368"/>
    </location>
</feature>
<keyword evidence="3" id="KW-1185">Reference proteome</keyword>
<feature type="region of interest" description="Disordered" evidence="1">
    <location>
        <begin position="60"/>
        <end position="125"/>
    </location>
</feature>
<name>A0ABN7IXW7_9BASI</name>
<feature type="region of interest" description="Disordered" evidence="1">
    <location>
        <begin position="166"/>
        <end position="226"/>
    </location>
</feature>
<gene>
    <name evidence="2" type="ORF">JKIAZH3_G2130</name>
</gene>
<dbReference type="Proteomes" id="UP000836402">
    <property type="component" value="Unassembled WGS sequence"/>
</dbReference>